<evidence type="ECO:0000256" key="1">
    <source>
        <dbReference type="SAM" id="MobiDB-lite"/>
    </source>
</evidence>
<organism evidence="3">
    <name type="scientific">Pseudictyota dubia</name>
    <dbReference type="NCBI Taxonomy" id="2749911"/>
    <lineage>
        <taxon>Eukaryota</taxon>
        <taxon>Sar</taxon>
        <taxon>Stramenopiles</taxon>
        <taxon>Ochrophyta</taxon>
        <taxon>Bacillariophyta</taxon>
        <taxon>Mediophyceae</taxon>
        <taxon>Biddulphiophycidae</taxon>
        <taxon>Eupodiscales</taxon>
        <taxon>Odontellaceae</taxon>
        <taxon>Pseudictyota</taxon>
    </lineage>
</organism>
<dbReference type="EMBL" id="HBED01043695">
    <property type="protein sequence ID" value="CAD8323559.1"/>
    <property type="molecule type" value="Transcribed_RNA"/>
</dbReference>
<dbReference type="PROSITE" id="PS51782">
    <property type="entry name" value="LYSM"/>
    <property type="match status" value="1"/>
</dbReference>
<dbReference type="Gene3D" id="3.10.350.10">
    <property type="entry name" value="LysM domain"/>
    <property type="match status" value="1"/>
</dbReference>
<dbReference type="CDD" id="cd00118">
    <property type="entry name" value="LysM"/>
    <property type="match status" value="1"/>
</dbReference>
<proteinExistence type="predicted"/>
<dbReference type="AlphaFoldDB" id="A0A7R9WGD9"/>
<name>A0A7R9WGD9_9STRA</name>
<dbReference type="InterPro" id="IPR045030">
    <property type="entry name" value="LYSM1-4"/>
</dbReference>
<gene>
    <name evidence="3" type="ORF">TDUB1175_LOCUS21977</name>
</gene>
<reference evidence="3" key="1">
    <citation type="submission" date="2021-01" db="EMBL/GenBank/DDBJ databases">
        <authorList>
            <person name="Corre E."/>
            <person name="Pelletier E."/>
            <person name="Niang G."/>
            <person name="Scheremetjew M."/>
            <person name="Finn R."/>
            <person name="Kale V."/>
            <person name="Holt S."/>
            <person name="Cochrane G."/>
            <person name="Meng A."/>
            <person name="Brown T."/>
            <person name="Cohen L."/>
        </authorList>
    </citation>
    <scope>NUCLEOTIDE SEQUENCE</scope>
    <source>
        <strain evidence="3">CCMP147</strain>
    </source>
</reference>
<dbReference type="InterPro" id="IPR036779">
    <property type="entry name" value="LysM_dom_sf"/>
</dbReference>
<accession>A0A7R9WGD9</accession>
<dbReference type="PANTHER" id="PTHR20932:SF8">
    <property type="entry name" value="LD22649P"/>
    <property type="match status" value="1"/>
</dbReference>
<dbReference type="Pfam" id="PF01476">
    <property type="entry name" value="LysM"/>
    <property type="match status" value="1"/>
</dbReference>
<evidence type="ECO:0000259" key="2">
    <source>
        <dbReference type="PROSITE" id="PS51782"/>
    </source>
</evidence>
<feature type="region of interest" description="Disordered" evidence="1">
    <location>
        <begin position="56"/>
        <end position="91"/>
    </location>
</feature>
<protein>
    <recommendedName>
        <fullName evidence="2">LysM domain-containing protein</fullName>
    </recommendedName>
</protein>
<feature type="region of interest" description="Disordered" evidence="1">
    <location>
        <begin position="1"/>
        <end position="40"/>
    </location>
</feature>
<evidence type="ECO:0000313" key="3">
    <source>
        <dbReference type="EMBL" id="CAD8323559.1"/>
    </source>
</evidence>
<dbReference type="PANTHER" id="PTHR20932">
    <property type="entry name" value="LYSM AND PUTATIVE PEPTIDOGLYCAN-BINDING DOMAIN-CONTAINING PROTEIN"/>
    <property type="match status" value="1"/>
</dbReference>
<dbReference type="InterPro" id="IPR018392">
    <property type="entry name" value="LysM"/>
</dbReference>
<feature type="domain" description="LysM" evidence="2">
    <location>
        <begin position="130"/>
        <end position="174"/>
    </location>
</feature>
<sequence>MAEGGQFPWKVQKVDTSRGPPGSYDHISRKEPLPLPPVGTTWVLDKETREWSLTRCDAAGEPDPKSSHLAASLAQHQGQGKDISAKKGDEIGGKVPVANSADDVCRSIPPPPRSSSSVLSEDAVEGVDYVVHTVLPSDTFSGLCLRYKISALQLRRANRFSGTNLKLAPSRLVIPLEKDGLKGGRVRVQDRESPEYKLHEVMAAVPGLGNSAEARAYLLMSGWDVDEAIDAAKSDLGWEKDNEELASRRMDVVTTSKSVGRGHGENGEVEIGWKDEPDAVADEECSLTLHVHVAVPADPSACSQGQLTGEGDEEKNCEATDGLMTPLLTRELELPRITRRSHV</sequence>